<proteinExistence type="predicted"/>
<gene>
    <name evidence="2" type="ORF">NHX12_020759</name>
</gene>
<evidence type="ECO:0000256" key="1">
    <source>
        <dbReference type="SAM" id="MobiDB-lite"/>
    </source>
</evidence>
<dbReference type="Proteomes" id="UP001148018">
    <property type="component" value="Unassembled WGS sequence"/>
</dbReference>
<protein>
    <submittedName>
        <fullName evidence="2">Uncharacterized protein</fullName>
    </submittedName>
</protein>
<accession>A0A9Q0ESK4</accession>
<keyword evidence="3" id="KW-1185">Reference proteome</keyword>
<comment type="caution">
    <text evidence="2">The sequence shown here is derived from an EMBL/GenBank/DDBJ whole genome shotgun (WGS) entry which is preliminary data.</text>
</comment>
<reference evidence="2" key="1">
    <citation type="submission" date="2022-07" db="EMBL/GenBank/DDBJ databases">
        <title>Chromosome-level genome of Muraenolepis orangiensis.</title>
        <authorList>
            <person name="Kim J."/>
        </authorList>
    </citation>
    <scope>NUCLEOTIDE SEQUENCE</scope>
    <source>
        <strain evidence="2">KU_S4_2022</strain>
        <tissue evidence="2">Muscle</tissue>
    </source>
</reference>
<evidence type="ECO:0000313" key="2">
    <source>
        <dbReference type="EMBL" id="KAJ3612484.1"/>
    </source>
</evidence>
<sequence length="170" mass="19415">MSAAEDTQLHVPEVRDGVSSGGSSKILTQGKRTQCVSERFSNTNGLFHFYHDLTDDLGDDLIDGLTHDLGGDLRSMQKHTESRDPTVPRRPVCRPPRRDEQEGFEACFFTSRPLENGVPRCILRSEIKKRFFFSHLSGVLGFRQRLLAVNERFLLYSESRSNEETLEEVR</sequence>
<dbReference type="AlphaFoldDB" id="A0A9Q0ESK4"/>
<organism evidence="2 3">
    <name type="scientific">Muraenolepis orangiensis</name>
    <name type="common">Patagonian moray cod</name>
    <dbReference type="NCBI Taxonomy" id="630683"/>
    <lineage>
        <taxon>Eukaryota</taxon>
        <taxon>Metazoa</taxon>
        <taxon>Chordata</taxon>
        <taxon>Craniata</taxon>
        <taxon>Vertebrata</taxon>
        <taxon>Euteleostomi</taxon>
        <taxon>Actinopterygii</taxon>
        <taxon>Neopterygii</taxon>
        <taxon>Teleostei</taxon>
        <taxon>Neoteleostei</taxon>
        <taxon>Acanthomorphata</taxon>
        <taxon>Zeiogadaria</taxon>
        <taxon>Gadariae</taxon>
        <taxon>Gadiformes</taxon>
        <taxon>Muraenolepidoidei</taxon>
        <taxon>Muraenolepididae</taxon>
        <taxon>Muraenolepis</taxon>
    </lineage>
</organism>
<name>A0A9Q0ESK4_9TELE</name>
<dbReference type="EMBL" id="JANIIK010000036">
    <property type="protein sequence ID" value="KAJ3612484.1"/>
    <property type="molecule type" value="Genomic_DNA"/>
</dbReference>
<evidence type="ECO:0000313" key="3">
    <source>
        <dbReference type="Proteomes" id="UP001148018"/>
    </source>
</evidence>
<feature type="region of interest" description="Disordered" evidence="1">
    <location>
        <begin position="1"/>
        <end position="26"/>
    </location>
</feature>